<dbReference type="SUPFAM" id="SSF55961">
    <property type="entry name" value="Bet v1-like"/>
    <property type="match status" value="1"/>
</dbReference>
<keyword evidence="3" id="KW-0560">Oxidoreductase</keyword>
<dbReference type="GO" id="GO:0051213">
    <property type="term" value="F:dioxygenase activity"/>
    <property type="evidence" value="ECO:0007669"/>
    <property type="project" value="UniProtKB-KW"/>
</dbReference>
<dbReference type="PANTHER" id="PTHR21266:SF60">
    <property type="entry name" value="3-KETOSTEROID-9-ALPHA-MONOOXYGENASE, OXYGENASE COMPONENT"/>
    <property type="match status" value="1"/>
</dbReference>
<comment type="caution">
    <text evidence="7">The sequence shown here is derived from an EMBL/GenBank/DDBJ whole genome shotgun (WGS) entry which is preliminary data.</text>
</comment>
<keyword evidence="4" id="KW-0408">Iron</keyword>
<sequence>MSNFIRNAWYVACYAEDIGEALFARRLLDEPVLLYRKEDGTPVAMLDRCPHRFAYLSKGRRIGDEVECIYHGLRFGADGGCTRSPYHESPPANIAVATFPVVERWGMIWIWMGDAALADPDLVPDHSHLEAEDMHTAHIHYTFQGNWQLGNDNLLDLTHLFWLHANSIGGYKDEAGPAPGEVYTAKQVGDEVHSTTLTPNVTKPSAVPNRLPEGEPYDQWNDTIWRAPADIRFFIHASPVGQREGSIPYMTQSHIMTPETATSTHYYSPVARSWDKDPAKDEGWTSFFKAIFDAEDGPMMADVEEQMAGRDLMEMRPVVLPRDRAAILARRTVARILAAERGETEIAEAAE</sequence>
<evidence type="ECO:0000256" key="4">
    <source>
        <dbReference type="ARBA" id="ARBA00023004"/>
    </source>
</evidence>
<dbReference type="InterPro" id="IPR036922">
    <property type="entry name" value="Rieske_2Fe-2S_sf"/>
</dbReference>
<keyword evidence="8" id="KW-1185">Reference proteome</keyword>
<dbReference type="PROSITE" id="PS51296">
    <property type="entry name" value="RIESKE"/>
    <property type="match status" value="1"/>
</dbReference>
<gene>
    <name evidence="7" type="ORF">H6P80_06850</name>
</gene>
<evidence type="ECO:0000256" key="2">
    <source>
        <dbReference type="ARBA" id="ARBA00022723"/>
    </source>
</evidence>
<dbReference type="InterPro" id="IPR017941">
    <property type="entry name" value="Rieske_2Fe-2S"/>
</dbReference>
<protein>
    <submittedName>
        <fullName evidence="7">Aromatic ring-hydroxylating dioxygenase subunit alpha</fullName>
    </submittedName>
</protein>
<feature type="domain" description="Rieske" evidence="6">
    <location>
        <begin position="9"/>
        <end position="110"/>
    </location>
</feature>
<evidence type="ECO:0000256" key="5">
    <source>
        <dbReference type="ARBA" id="ARBA00023014"/>
    </source>
</evidence>
<accession>A0A842HWR2</accession>
<dbReference type="AlphaFoldDB" id="A0A842HWR2"/>
<dbReference type="InterPro" id="IPR050584">
    <property type="entry name" value="Cholesterol_7-desaturase"/>
</dbReference>
<keyword evidence="5" id="KW-0411">Iron-sulfur</keyword>
<evidence type="ECO:0000313" key="7">
    <source>
        <dbReference type="EMBL" id="MBC2777335.1"/>
    </source>
</evidence>
<evidence type="ECO:0000259" key="6">
    <source>
        <dbReference type="PROSITE" id="PS51296"/>
    </source>
</evidence>
<evidence type="ECO:0000256" key="3">
    <source>
        <dbReference type="ARBA" id="ARBA00023002"/>
    </source>
</evidence>
<dbReference type="EMBL" id="JACJVJ010000001">
    <property type="protein sequence ID" value="MBC2777335.1"/>
    <property type="molecule type" value="Genomic_DNA"/>
</dbReference>
<keyword evidence="7" id="KW-0223">Dioxygenase</keyword>
<dbReference type="GO" id="GO:0046872">
    <property type="term" value="F:metal ion binding"/>
    <property type="evidence" value="ECO:0007669"/>
    <property type="project" value="UniProtKB-KW"/>
</dbReference>
<dbReference type="PANTHER" id="PTHR21266">
    <property type="entry name" value="IRON-SULFUR DOMAIN CONTAINING PROTEIN"/>
    <property type="match status" value="1"/>
</dbReference>
<dbReference type="RefSeq" id="WP_185800553.1">
    <property type="nucleotide sequence ID" value="NZ_JACJVJ010000001.1"/>
</dbReference>
<dbReference type="Pfam" id="PF19112">
    <property type="entry name" value="VanA_C"/>
    <property type="match status" value="1"/>
</dbReference>
<evidence type="ECO:0000313" key="8">
    <source>
        <dbReference type="Proteomes" id="UP000564378"/>
    </source>
</evidence>
<reference evidence="7 8" key="1">
    <citation type="submission" date="2020-08" db="EMBL/GenBank/DDBJ databases">
        <title>Draft genome sequence of Parasphingopyxis sp. GrpM-11.</title>
        <authorList>
            <person name="Oh J."/>
            <person name="Roh D.-H."/>
        </authorList>
    </citation>
    <scope>NUCLEOTIDE SEQUENCE [LARGE SCALE GENOMIC DNA]</scope>
    <source>
        <strain evidence="7 8">GrpM-11</strain>
    </source>
</reference>
<keyword evidence="1" id="KW-0001">2Fe-2S</keyword>
<keyword evidence="2" id="KW-0479">Metal-binding</keyword>
<dbReference type="Proteomes" id="UP000564378">
    <property type="component" value="Unassembled WGS sequence"/>
</dbReference>
<dbReference type="GO" id="GO:0051537">
    <property type="term" value="F:2 iron, 2 sulfur cluster binding"/>
    <property type="evidence" value="ECO:0007669"/>
    <property type="project" value="UniProtKB-KW"/>
</dbReference>
<dbReference type="Gene3D" id="2.102.10.10">
    <property type="entry name" value="Rieske [2Fe-2S] iron-sulphur domain"/>
    <property type="match status" value="1"/>
</dbReference>
<name>A0A842HWR2_9SPHN</name>
<evidence type="ECO:0000256" key="1">
    <source>
        <dbReference type="ARBA" id="ARBA00022714"/>
    </source>
</evidence>
<dbReference type="SUPFAM" id="SSF50022">
    <property type="entry name" value="ISP domain"/>
    <property type="match status" value="1"/>
</dbReference>
<dbReference type="Pfam" id="PF00355">
    <property type="entry name" value="Rieske"/>
    <property type="match status" value="1"/>
</dbReference>
<proteinExistence type="predicted"/>
<dbReference type="Gene3D" id="3.90.380.10">
    <property type="entry name" value="Naphthalene 1,2-dioxygenase Alpha Subunit, Chain A, domain 1"/>
    <property type="match status" value="1"/>
</dbReference>
<organism evidence="7 8">
    <name type="scientific">Parasphingopyxis marina</name>
    <dbReference type="NCBI Taxonomy" id="2761622"/>
    <lineage>
        <taxon>Bacteria</taxon>
        <taxon>Pseudomonadati</taxon>
        <taxon>Pseudomonadota</taxon>
        <taxon>Alphaproteobacteria</taxon>
        <taxon>Sphingomonadales</taxon>
        <taxon>Sphingomonadaceae</taxon>
        <taxon>Parasphingopyxis</taxon>
    </lineage>
</organism>
<dbReference type="InterPro" id="IPR044043">
    <property type="entry name" value="VanA_C_cat"/>
</dbReference>